<keyword evidence="2" id="KW-1185">Reference proteome</keyword>
<evidence type="ECO:0000313" key="1">
    <source>
        <dbReference type="EMBL" id="ATC64097.1"/>
    </source>
</evidence>
<sequence>MSAPRRIRTAHFCHWADGLEDAPAFLARLPALDLSKRVTNAADPALLRMARLDCDWHGENTRAFAAMTHPSLEFLPAYVSGAPGLLDLLKLPPASATGEERWLIFDGQNPQKLAGALGKLLAFLKRNGWRVLLYGFDEVSRVMPCFGELAPHLDVLIHDESPLDERGRALLPASCRTIHRSWVANLVPFAAPFVEQPEEKIFFLGSKLGLTDNRLRQIQFLEKKFPGRVVDSHDHSVSVADRHQVNRYKVSLCPEGRKFAVPTMSATHTDRPFWSGSLGMVPVSENSKAGDRLEALHRAGLILRYEQGDLESLGTACERALAMSRDERRKIYEHFNRHETVGTVVAEAIAGCLSPAP</sequence>
<organism evidence="1 2">
    <name type="scientific">Nibricoccus aquaticus</name>
    <dbReference type="NCBI Taxonomy" id="2576891"/>
    <lineage>
        <taxon>Bacteria</taxon>
        <taxon>Pseudomonadati</taxon>
        <taxon>Verrucomicrobiota</taxon>
        <taxon>Opitutia</taxon>
        <taxon>Opitutales</taxon>
        <taxon>Opitutaceae</taxon>
        <taxon>Nibricoccus</taxon>
    </lineage>
</organism>
<dbReference type="EMBL" id="CP023344">
    <property type="protein sequence ID" value="ATC64097.1"/>
    <property type="molecule type" value="Genomic_DNA"/>
</dbReference>
<protein>
    <recommendedName>
        <fullName evidence="3">Glycosyltransferase</fullName>
    </recommendedName>
</protein>
<proteinExistence type="predicted"/>
<accession>A0A290Q751</accession>
<dbReference type="OrthoDB" id="185570at2"/>
<reference evidence="1 2" key="1">
    <citation type="submission" date="2017-09" db="EMBL/GenBank/DDBJ databases">
        <title>Complete genome sequence of Verrucomicrobial strain HZ-65, isolated from freshwater.</title>
        <authorList>
            <person name="Choi A."/>
        </authorList>
    </citation>
    <scope>NUCLEOTIDE SEQUENCE [LARGE SCALE GENOMIC DNA]</scope>
    <source>
        <strain evidence="1 2">HZ-65</strain>
    </source>
</reference>
<evidence type="ECO:0000313" key="2">
    <source>
        <dbReference type="Proteomes" id="UP000217265"/>
    </source>
</evidence>
<dbReference type="KEGG" id="vbh:CMV30_09105"/>
<dbReference type="Proteomes" id="UP000217265">
    <property type="component" value="Chromosome"/>
</dbReference>
<name>A0A290Q751_9BACT</name>
<gene>
    <name evidence="1" type="ORF">CMV30_09105</name>
</gene>
<dbReference type="RefSeq" id="WP_096055729.1">
    <property type="nucleotide sequence ID" value="NZ_CP023344.1"/>
</dbReference>
<dbReference type="AlphaFoldDB" id="A0A290Q751"/>
<evidence type="ECO:0008006" key="3">
    <source>
        <dbReference type="Google" id="ProtNLM"/>
    </source>
</evidence>